<sequence length="301" mass="32687">MAVLAPLAMVLSARPDMLWALSGQRIGTSMTARLRIRRSRLARLSRWLGILAVPILVITGLAHRAGVMDPIAALMGIGVGSIFGFFAVLFAVTALGVIWYRGHLGTGDAFRGLIGGALALIPMGFVVWGILQFPQINDITTDIDNPPRFTGTVRSGWGVNGPAPPERDVRERQRAAYPDIVPRRFPLEPSQMFEAAKRAVAGLGWQMVSEMPPVEPFNEGHLQAIDRTLLFALPDDVAIRILPDDYGARLDVRSASRYGRHDIGTNARRIREFFAALDDAVLEVAAEAAGEEGEGDQPASE</sequence>
<evidence type="ECO:0000313" key="2">
    <source>
        <dbReference type="EMBL" id="RAI26135.1"/>
    </source>
</evidence>
<dbReference type="EMBL" id="NPEV01000035">
    <property type="protein sequence ID" value="RAI26135.1"/>
    <property type="molecule type" value="Genomic_DNA"/>
</dbReference>
<organism evidence="2 3">
    <name type="scientific">Rhodobium orientis</name>
    <dbReference type="NCBI Taxonomy" id="34017"/>
    <lineage>
        <taxon>Bacteria</taxon>
        <taxon>Pseudomonadati</taxon>
        <taxon>Pseudomonadota</taxon>
        <taxon>Alphaproteobacteria</taxon>
        <taxon>Hyphomicrobiales</taxon>
        <taxon>Rhodobiaceae</taxon>
        <taxon>Rhodobium</taxon>
    </lineage>
</organism>
<keyword evidence="1" id="KW-1133">Transmembrane helix</keyword>
<evidence type="ECO:0000313" key="3">
    <source>
        <dbReference type="Proteomes" id="UP000249299"/>
    </source>
</evidence>
<evidence type="ECO:0008006" key="4">
    <source>
        <dbReference type="Google" id="ProtNLM"/>
    </source>
</evidence>
<comment type="caution">
    <text evidence="2">The sequence shown here is derived from an EMBL/GenBank/DDBJ whole genome shotgun (WGS) entry which is preliminary data.</text>
</comment>
<feature type="transmembrane region" description="Helical" evidence="1">
    <location>
        <begin position="112"/>
        <end position="131"/>
    </location>
</feature>
<keyword evidence="1" id="KW-0812">Transmembrane</keyword>
<dbReference type="Proteomes" id="UP000249299">
    <property type="component" value="Unassembled WGS sequence"/>
</dbReference>
<keyword evidence="1" id="KW-0472">Membrane</keyword>
<reference evidence="2 3" key="1">
    <citation type="submission" date="2017-07" db="EMBL/GenBank/DDBJ databases">
        <title>Draft Genome Sequences of Select Purple Nonsulfur Bacteria.</title>
        <authorList>
            <person name="Lasarre B."/>
            <person name="Mckinlay J.B."/>
        </authorList>
    </citation>
    <scope>NUCLEOTIDE SEQUENCE [LARGE SCALE GENOMIC DNA]</scope>
    <source>
        <strain evidence="2 3">DSM 11290</strain>
    </source>
</reference>
<proteinExistence type="predicted"/>
<name>A0A327JJT0_9HYPH</name>
<keyword evidence="3" id="KW-1185">Reference proteome</keyword>
<evidence type="ECO:0000256" key="1">
    <source>
        <dbReference type="SAM" id="Phobius"/>
    </source>
</evidence>
<accession>A0A327JJT0</accession>
<gene>
    <name evidence="2" type="ORF">CH339_15300</name>
</gene>
<dbReference type="AlphaFoldDB" id="A0A327JJT0"/>
<protein>
    <recommendedName>
        <fullName evidence="4">DUF1499 domain-containing protein</fullName>
    </recommendedName>
</protein>
<feature type="transmembrane region" description="Helical" evidence="1">
    <location>
        <begin position="74"/>
        <end position="100"/>
    </location>
</feature>
<feature type="transmembrane region" description="Helical" evidence="1">
    <location>
        <begin position="44"/>
        <end position="62"/>
    </location>
</feature>
<dbReference type="InterPro" id="IPR010865">
    <property type="entry name" value="DUF1499"/>
</dbReference>
<dbReference type="Pfam" id="PF07386">
    <property type="entry name" value="DUF1499"/>
    <property type="match status" value="1"/>
</dbReference>
<dbReference type="OrthoDB" id="1523552at2"/>